<feature type="region of interest" description="Disordered" evidence="1">
    <location>
        <begin position="109"/>
        <end position="129"/>
    </location>
</feature>
<keyword evidence="4" id="KW-1185">Reference proteome</keyword>
<dbReference type="RefSeq" id="WP_111468420.1">
    <property type="nucleotide sequence ID" value="NZ_QLIX01000002.1"/>
</dbReference>
<dbReference type="CDD" id="cd16278">
    <property type="entry name" value="metallo-hydrolase-like_MBL-fold"/>
    <property type="match status" value="1"/>
</dbReference>
<dbReference type="Pfam" id="PF00753">
    <property type="entry name" value="Lactamase_B"/>
    <property type="match status" value="1"/>
</dbReference>
<gene>
    <name evidence="3" type="ORF">DOO78_03935</name>
</gene>
<evidence type="ECO:0000256" key="1">
    <source>
        <dbReference type="SAM" id="MobiDB-lite"/>
    </source>
</evidence>
<dbReference type="PANTHER" id="PTHR23131:SF0">
    <property type="entry name" value="ENDORIBONUCLEASE LACTB2"/>
    <property type="match status" value="1"/>
</dbReference>
<organism evidence="3 4">
    <name type="scientific">Roseicella frigidaeris</name>
    <dbReference type="NCBI Taxonomy" id="2230885"/>
    <lineage>
        <taxon>Bacteria</taxon>
        <taxon>Pseudomonadati</taxon>
        <taxon>Pseudomonadota</taxon>
        <taxon>Alphaproteobacteria</taxon>
        <taxon>Acetobacterales</taxon>
        <taxon>Roseomonadaceae</taxon>
        <taxon>Roseicella</taxon>
    </lineage>
</organism>
<sequence>MAIPFLRQDPLPHGVAEEVAPGVRRILCNNPSAFTFRGTNTYIIGRGRVAVLDPGPENAAHLAAILAATQGETVTHVIVSHTHRDHSPGAAPLVAATGAETWGFGPHVTPPEAGGEGGDHGFQPQHRLPDGAVVEGEGWRLTALHTPGHCANHLCFAMDGNGVLFSADHVMSWSTSVVSPPDGDMADYMRSLARVMAREDAILLPGHGPPLRDPKPFLAGLWAHREEREARVLEALRKAGRATAAELVGPVYGPLDPRLVGPAGRSLLSHLIKLGQEGQVARGEGEAWSALG</sequence>
<reference evidence="4" key="1">
    <citation type="submission" date="2018-06" db="EMBL/GenBank/DDBJ databases">
        <authorList>
            <person name="Khan S.A."/>
        </authorList>
    </citation>
    <scope>NUCLEOTIDE SEQUENCE [LARGE SCALE GENOMIC DNA]</scope>
    <source>
        <strain evidence="4">DB-1506</strain>
    </source>
</reference>
<feature type="domain" description="Metallo-beta-lactamase" evidence="2">
    <location>
        <begin position="38"/>
        <end position="207"/>
    </location>
</feature>
<dbReference type="GO" id="GO:0016787">
    <property type="term" value="F:hydrolase activity"/>
    <property type="evidence" value="ECO:0007669"/>
    <property type="project" value="UniProtKB-KW"/>
</dbReference>
<dbReference type="EMBL" id="QLIX01000002">
    <property type="protein sequence ID" value="RAI60234.1"/>
    <property type="molecule type" value="Genomic_DNA"/>
</dbReference>
<dbReference type="InterPro" id="IPR001279">
    <property type="entry name" value="Metallo-B-lactamas"/>
</dbReference>
<dbReference type="PANTHER" id="PTHR23131">
    <property type="entry name" value="ENDORIBONUCLEASE LACTB2"/>
    <property type="match status" value="1"/>
</dbReference>
<accession>A0A327MDQ0</accession>
<dbReference type="Proteomes" id="UP000249065">
    <property type="component" value="Unassembled WGS sequence"/>
</dbReference>
<dbReference type="Pfam" id="PF17778">
    <property type="entry name" value="WHD_BLACT"/>
    <property type="match status" value="1"/>
</dbReference>
<dbReference type="InterPro" id="IPR041516">
    <property type="entry name" value="LACTB2_WH"/>
</dbReference>
<dbReference type="SMART" id="SM00849">
    <property type="entry name" value="Lactamase_B"/>
    <property type="match status" value="1"/>
</dbReference>
<dbReference type="InterPro" id="IPR050662">
    <property type="entry name" value="Sec-metab_biosynth-thioest"/>
</dbReference>
<dbReference type="SUPFAM" id="SSF56281">
    <property type="entry name" value="Metallo-hydrolase/oxidoreductase"/>
    <property type="match status" value="1"/>
</dbReference>
<evidence type="ECO:0000259" key="2">
    <source>
        <dbReference type="SMART" id="SM00849"/>
    </source>
</evidence>
<dbReference type="Gene3D" id="3.60.15.10">
    <property type="entry name" value="Ribonuclease Z/Hydroxyacylglutathione hydrolase-like"/>
    <property type="match status" value="1"/>
</dbReference>
<evidence type="ECO:0000313" key="4">
    <source>
        <dbReference type="Proteomes" id="UP000249065"/>
    </source>
</evidence>
<dbReference type="AlphaFoldDB" id="A0A327MDQ0"/>
<dbReference type="OrthoDB" id="9802991at2"/>
<evidence type="ECO:0000313" key="3">
    <source>
        <dbReference type="EMBL" id="RAI60234.1"/>
    </source>
</evidence>
<dbReference type="InterPro" id="IPR036866">
    <property type="entry name" value="RibonucZ/Hydroxyglut_hydro"/>
</dbReference>
<dbReference type="InterPro" id="IPR036388">
    <property type="entry name" value="WH-like_DNA-bd_sf"/>
</dbReference>
<keyword evidence="3" id="KW-0378">Hydrolase</keyword>
<proteinExistence type="predicted"/>
<protein>
    <submittedName>
        <fullName evidence="3">MBL fold metallo-hydrolase</fullName>
    </submittedName>
</protein>
<name>A0A327MDQ0_9PROT</name>
<dbReference type="Gene3D" id="1.10.10.10">
    <property type="entry name" value="Winged helix-like DNA-binding domain superfamily/Winged helix DNA-binding domain"/>
    <property type="match status" value="1"/>
</dbReference>
<comment type="caution">
    <text evidence="3">The sequence shown here is derived from an EMBL/GenBank/DDBJ whole genome shotgun (WGS) entry which is preliminary data.</text>
</comment>